<reference evidence="2 3" key="1">
    <citation type="submission" date="2019-06" db="EMBL/GenBank/DDBJ databases">
        <authorList>
            <person name="Broberg M."/>
        </authorList>
    </citation>
    <scope>NUCLEOTIDE SEQUENCE [LARGE SCALE GENOMIC DNA]</scope>
</reference>
<evidence type="ECO:0000313" key="2">
    <source>
        <dbReference type="EMBL" id="VUC34808.1"/>
    </source>
</evidence>
<dbReference type="Proteomes" id="UP000766486">
    <property type="component" value="Unassembled WGS sequence"/>
</dbReference>
<accession>A0ABY6UTT9</accession>
<protein>
    <recommendedName>
        <fullName evidence="4">F-box domain-containing protein</fullName>
    </recommendedName>
</protein>
<proteinExistence type="predicted"/>
<dbReference type="EMBL" id="CABFNS010000896">
    <property type="protein sequence ID" value="VUC34808.1"/>
    <property type="molecule type" value="Genomic_DNA"/>
</dbReference>
<evidence type="ECO:0000256" key="1">
    <source>
        <dbReference type="SAM" id="MobiDB-lite"/>
    </source>
</evidence>
<sequence length="410" mass="46285">MPVTLLSLSQEVLVHIVEKLCFHCAKGEASEDDDGWMRMMDKIMDKSDELFPALCNLSLTCKTLRRIALPVLYHGPVMYQNDQVGIARLVRVFTRSPHLAVVARQVDFQIEGRTFFEPSSEWQIAFLESEMKRYAVDDEGRPITIQCDWNSSPWSDDEEDGEESSDVDMDDEDDVEQRPLFMPGAPLEADRTLAPDDYARLLFLAKAQHLEKLADFTPHKDVVPKLSFPNLTFLSLKHWNGDNYNGNGIGGDLDTTVPFLKAAPALRVFHAKVFSAARLQKSEIYHANVTTLDFGECIFSPRAMANIMNGFPKVSRLSYSMHEANIYGLGHDVWADPGELAEALFIRSDTLVYISIEMSKYGPGDEPENDAIDRLGGMAGLKTLRWSGEKPFEQYNRPKWRTGNSGRQPL</sequence>
<organism evidence="2 3">
    <name type="scientific">Bionectria ochroleuca</name>
    <name type="common">Gliocladium roseum</name>
    <dbReference type="NCBI Taxonomy" id="29856"/>
    <lineage>
        <taxon>Eukaryota</taxon>
        <taxon>Fungi</taxon>
        <taxon>Dikarya</taxon>
        <taxon>Ascomycota</taxon>
        <taxon>Pezizomycotina</taxon>
        <taxon>Sordariomycetes</taxon>
        <taxon>Hypocreomycetidae</taxon>
        <taxon>Hypocreales</taxon>
        <taxon>Bionectriaceae</taxon>
        <taxon>Clonostachys</taxon>
    </lineage>
</organism>
<evidence type="ECO:0008006" key="4">
    <source>
        <dbReference type="Google" id="ProtNLM"/>
    </source>
</evidence>
<name>A0ABY6UTT9_BIOOC</name>
<comment type="caution">
    <text evidence="2">The sequence shown here is derived from an EMBL/GenBank/DDBJ whole genome shotgun (WGS) entry which is preliminary data.</text>
</comment>
<gene>
    <name evidence="2" type="ORF">CLO192961_LOCUS396123</name>
</gene>
<keyword evidence="3" id="KW-1185">Reference proteome</keyword>
<feature type="region of interest" description="Disordered" evidence="1">
    <location>
        <begin position="147"/>
        <end position="173"/>
    </location>
</feature>
<evidence type="ECO:0000313" key="3">
    <source>
        <dbReference type="Proteomes" id="UP000766486"/>
    </source>
</evidence>
<feature type="compositionally biased region" description="Acidic residues" evidence="1">
    <location>
        <begin position="155"/>
        <end position="173"/>
    </location>
</feature>